<feature type="compositionally biased region" description="Basic residues" evidence="1">
    <location>
        <begin position="215"/>
        <end position="235"/>
    </location>
</feature>
<dbReference type="Proteomes" id="UP000801492">
    <property type="component" value="Unassembled WGS sequence"/>
</dbReference>
<protein>
    <submittedName>
        <fullName evidence="2">Uncharacterized protein</fullName>
    </submittedName>
</protein>
<feature type="region of interest" description="Disordered" evidence="1">
    <location>
        <begin position="212"/>
        <end position="235"/>
    </location>
</feature>
<evidence type="ECO:0000256" key="1">
    <source>
        <dbReference type="SAM" id="MobiDB-lite"/>
    </source>
</evidence>
<dbReference type="OrthoDB" id="46913at2759"/>
<organism evidence="2 3">
    <name type="scientific">Ignelater luminosus</name>
    <name type="common">Cucubano</name>
    <name type="synonym">Pyrophorus luminosus</name>
    <dbReference type="NCBI Taxonomy" id="2038154"/>
    <lineage>
        <taxon>Eukaryota</taxon>
        <taxon>Metazoa</taxon>
        <taxon>Ecdysozoa</taxon>
        <taxon>Arthropoda</taxon>
        <taxon>Hexapoda</taxon>
        <taxon>Insecta</taxon>
        <taxon>Pterygota</taxon>
        <taxon>Neoptera</taxon>
        <taxon>Endopterygota</taxon>
        <taxon>Coleoptera</taxon>
        <taxon>Polyphaga</taxon>
        <taxon>Elateriformia</taxon>
        <taxon>Elateroidea</taxon>
        <taxon>Elateridae</taxon>
        <taxon>Agrypninae</taxon>
        <taxon>Pyrophorini</taxon>
        <taxon>Ignelater</taxon>
    </lineage>
</organism>
<sequence length="235" mass="27769">MEGTDDEREDIEPFQPEKEIKKPCNARIDELAKPNKRLVLALWQNYAYLFGPERREAIRLLLQELYAMTPEETAKYFDEINKVLKKMAARERMKKRLLKRYKQKIWHTERNRAYRKFARILQKAMVHAYKHPVPTLVSPRLRNMANVILEQLCDLRGLDIPERSDVNKQSQFLISVSDWLAIAIEHIYYEIQVKKNKEFDIIEEQIRAQLEAEKKSRKSGKSSSSPKKRGGSVNL</sequence>
<reference evidence="2" key="1">
    <citation type="submission" date="2019-08" db="EMBL/GenBank/DDBJ databases">
        <title>The genome of the North American firefly Photinus pyralis.</title>
        <authorList>
            <consortium name="Photinus pyralis genome working group"/>
            <person name="Fallon T.R."/>
            <person name="Sander Lower S.E."/>
            <person name="Weng J.-K."/>
        </authorList>
    </citation>
    <scope>NUCLEOTIDE SEQUENCE</scope>
    <source>
        <strain evidence="2">TRF0915ILg1</strain>
        <tissue evidence="2">Whole body</tissue>
    </source>
</reference>
<evidence type="ECO:0000313" key="3">
    <source>
        <dbReference type="Proteomes" id="UP000801492"/>
    </source>
</evidence>
<keyword evidence="3" id="KW-1185">Reference proteome</keyword>
<proteinExistence type="predicted"/>
<name>A0A8K0DFV7_IGNLU</name>
<gene>
    <name evidence="2" type="ORF">ILUMI_03641</name>
</gene>
<comment type="caution">
    <text evidence="2">The sequence shown here is derived from an EMBL/GenBank/DDBJ whole genome shotgun (WGS) entry which is preliminary data.</text>
</comment>
<accession>A0A8K0DFV7</accession>
<dbReference type="EMBL" id="VTPC01001263">
    <property type="protein sequence ID" value="KAF2902541.1"/>
    <property type="molecule type" value="Genomic_DNA"/>
</dbReference>
<dbReference type="AlphaFoldDB" id="A0A8K0DFV7"/>
<evidence type="ECO:0000313" key="2">
    <source>
        <dbReference type="EMBL" id="KAF2902541.1"/>
    </source>
</evidence>